<accession>A0ABU4EKQ0</accession>
<feature type="domain" description="Putative exodeoxyribonuclease 8 PDDEXK-like" evidence="2">
    <location>
        <begin position="579"/>
        <end position="860"/>
    </location>
</feature>
<proteinExistence type="predicted"/>
<dbReference type="InterPro" id="IPR024432">
    <property type="entry name" value="Put_RecE_PDDEXK-like_dom"/>
</dbReference>
<feature type="region of interest" description="Disordered" evidence="1">
    <location>
        <begin position="532"/>
        <end position="553"/>
    </location>
</feature>
<organism evidence="3 4">
    <name type="scientific">Dickeya solani</name>
    <dbReference type="NCBI Taxonomy" id="1089444"/>
    <lineage>
        <taxon>Bacteria</taxon>
        <taxon>Pseudomonadati</taxon>
        <taxon>Pseudomonadota</taxon>
        <taxon>Gammaproteobacteria</taxon>
        <taxon>Enterobacterales</taxon>
        <taxon>Pectobacteriaceae</taxon>
        <taxon>Dickeya</taxon>
    </lineage>
</organism>
<dbReference type="Proteomes" id="UP001187868">
    <property type="component" value="Unassembled WGS sequence"/>
</dbReference>
<gene>
    <name evidence="3" type="ORF">RUJ08_21140</name>
</gene>
<comment type="caution">
    <text evidence="3">The sequence shown here is derived from an EMBL/GenBank/DDBJ whole genome shotgun (WGS) entry which is preliminary data.</text>
</comment>
<dbReference type="Gene3D" id="3.90.320.10">
    <property type="match status" value="1"/>
</dbReference>
<evidence type="ECO:0000313" key="3">
    <source>
        <dbReference type="EMBL" id="MDV7044631.1"/>
    </source>
</evidence>
<dbReference type="InterPro" id="IPR011604">
    <property type="entry name" value="PDDEXK-like_dom_sf"/>
</dbReference>
<evidence type="ECO:0000256" key="1">
    <source>
        <dbReference type="SAM" id="MobiDB-lite"/>
    </source>
</evidence>
<name>A0ABU4EKQ0_9GAMM</name>
<evidence type="ECO:0000313" key="4">
    <source>
        <dbReference type="Proteomes" id="UP001187868"/>
    </source>
</evidence>
<dbReference type="Pfam" id="PF06630">
    <property type="entry name" value="Exonuc_VIII"/>
    <property type="match status" value="1"/>
</dbReference>
<protein>
    <submittedName>
        <fullName evidence="3">RecE family exodeoxyribonuclease</fullName>
    </submittedName>
</protein>
<dbReference type="RefSeq" id="WP_057082870.1">
    <property type="nucleotide sequence ID" value="NZ_CP104920.1"/>
</dbReference>
<dbReference type="EMBL" id="JAWLLM010000029">
    <property type="protein sequence ID" value="MDV7044631.1"/>
    <property type="molecule type" value="Genomic_DNA"/>
</dbReference>
<dbReference type="InterPro" id="IPR010584">
    <property type="entry name" value="ExoDNase_VIII"/>
</dbReference>
<feature type="region of interest" description="Disordered" evidence="1">
    <location>
        <begin position="459"/>
        <end position="485"/>
    </location>
</feature>
<evidence type="ECO:0000259" key="2">
    <source>
        <dbReference type="Pfam" id="PF12684"/>
    </source>
</evidence>
<dbReference type="Pfam" id="PF12684">
    <property type="entry name" value="DUF3799"/>
    <property type="match status" value="1"/>
</dbReference>
<sequence>MNTYAFIIKAKAKSDKKSLFCWFSAKSDSRAEREILNILDDAEIETGRGADYLLPVRTNWHVVDDLPEEGVIDDTWCDRYELGEDGLTWQQIPTPPQSVNIHDDRATVAAAQVEHPGAQLAQDTEQTGTQPAAQQPSAVTFEQATFTQRVLGAWLYSEFTALGPQGLRDIAALQHDMDATYPQNLLLALNNARELLQLKHCFPKTFFDLIRDIKTVWPADGKAPDVGHLLAFGKEWIHAHNNSSASDGPRRDDITAKWFAKQGMKRTDAGTNAGGNNVTDRSPDYTHSLDTLDIEIALATLPMDFDIYEIPVSLHRRAKEIVAGKEKSFKAWSQKLRAMPGILDYSRAAIFALIRGASADITHFPDSMQRYINTNLTESDHTSPTPETLRLARQVNSASVVLSELDKARTGESLGSGVTLSTEFRGVGDALVKEIKNSQQEPEFTNLGNGMFSIDGLPEPTPTAGALPDGVSDTDPTPAADLEGTGDVQMETTDSKPLETATAVPDAASNDITIEEASAGLASAIKRWADAIPPKNEPEPDIAAVEDSSEPTPEYPACFEPGRYEGLPNNVYHAANGISSTQVKDARVSLMYFNARHVAKTIVRESSDALTFGSLVHTLALEPEKLEEEFAIFPGTPAGAFTNTDSLKSWIREYNADKPKAEQLKLTGKKEDLQESIRAVFADAVFADEFETQWRAGVGGKTILSAEQLAAAGAIQQALLSHPTASGLLRNPSRSVEVSYFGMDEETGLEVRVRPDLELEADGLRIAVDLKTISVGNVKQDGLRARLHREIVDRDYHLSAAMYAEVADFDRFFWVFVNKDPGYNWVAIIEASPDVLELGSLEYHRTMRALAGAYDTDTWPAPITDDYADELNDFDLRRLEALRAQA</sequence>
<keyword evidence="4" id="KW-1185">Reference proteome</keyword>
<reference evidence="3 4" key="1">
    <citation type="submission" date="2023-10" db="EMBL/GenBank/DDBJ databases">
        <title>Clonality and diversity in the soft rot Dickeya solani phytopathogen.</title>
        <authorList>
            <person name="Pedron J."/>
            <person name="Van Gijisegem F."/>
            <person name="Portier P."/>
            <person name="Taghouti G."/>
        </authorList>
    </citation>
    <scope>NUCLEOTIDE SEQUENCE [LARGE SCALE GENOMIC DNA]</scope>
    <source>
        <strain evidence="3 4">FVG2-MFV017-A9</strain>
    </source>
</reference>